<accession>A0A0S4M3F8</accession>
<name>A0A0S4M3F8_9BURK</name>
<sequence>MNPTHYNPCSLSELSLRFIFGISCKESVGFLMQLSHNEIFEAALLVGRKGSSFSLYEPIYRPISENLICPFPDNWVIFCCDNANLFNNSDGLKTVLGLMSKIDRINMYTDMIIREDMTKILGIAGGHKVHEYMMLISIAISSFMDGLKNHCGVSKLLRCLAKASFLQMKHSFLSVLRNSLLTRLSVDDRNVAQANSEFISSLHNFVKEVKTLRGTIFPVIHVCNFVYLEEIIEIFERVDSDMYKNDIDVASSFLRIKYPGVIHSKNIMLRHILKKVSIRNEMIADGACGSSVSAGSDGIGKSVDKLSNEIQMMESFMDSFTEKVINSR</sequence>
<protein>
    <submittedName>
        <fullName evidence="1">Uncharacterized protein</fullName>
    </submittedName>
</protein>
<gene>
    <name evidence="1" type="ORF">Ark11_1357</name>
</gene>
<organism evidence="1 2">
    <name type="scientific">Candidatus Ichthyocystis hellenicum</name>
    <dbReference type="NCBI Taxonomy" id="1561003"/>
    <lineage>
        <taxon>Bacteria</taxon>
        <taxon>Pseudomonadati</taxon>
        <taxon>Pseudomonadota</taxon>
        <taxon>Betaproteobacteria</taxon>
        <taxon>Burkholderiales</taxon>
        <taxon>Candidatus Ichthyocystis</taxon>
    </lineage>
</organism>
<reference evidence="2" key="1">
    <citation type="submission" date="2015-11" db="EMBL/GenBank/DDBJ databases">
        <authorList>
            <person name="Seth-Smith H.M.B."/>
        </authorList>
    </citation>
    <scope>NUCLEOTIDE SEQUENCE [LARGE SCALE GENOMIC DNA]</scope>
    <source>
        <strain evidence="2">2013Ark11</strain>
    </source>
</reference>
<evidence type="ECO:0000313" key="1">
    <source>
        <dbReference type="EMBL" id="CUT18161.1"/>
    </source>
</evidence>
<proteinExistence type="predicted"/>
<dbReference type="AlphaFoldDB" id="A0A0S4M3F8"/>
<dbReference type="RefSeq" id="WP_092343570.1">
    <property type="nucleotide sequence ID" value="NZ_LN906597.1"/>
</dbReference>
<keyword evidence="2" id="KW-1185">Reference proteome</keyword>
<evidence type="ECO:0000313" key="2">
    <source>
        <dbReference type="Proteomes" id="UP000198651"/>
    </source>
</evidence>
<dbReference type="Proteomes" id="UP000198651">
    <property type="component" value="Chromosome I"/>
</dbReference>
<dbReference type="EMBL" id="LN906597">
    <property type="protein sequence ID" value="CUT18161.1"/>
    <property type="molecule type" value="Genomic_DNA"/>
</dbReference>
<dbReference type="OrthoDB" id="9987327at2"/>